<dbReference type="GO" id="GO:0016829">
    <property type="term" value="F:lyase activity"/>
    <property type="evidence" value="ECO:0007669"/>
    <property type="project" value="InterPro"/>
</dbReference>
<name>A0A382RU01_9ZZZZ</name>
<dbReference type="InterPro" id="IPR010451">
    <property type="entry name" value="Acetoacetate_decarboxylase"/>
</dbReference>
<reference evidence="1" key="1">
    <citation type="submission" date="2018-05" db="EMBL/GenBank/DDBJ databases">
        <authorList>
            <person name="Lanie J.A."/>
            <person name="Ng W.-L."/>
            <person name="Kazmierczak K.M."/>
            <person name="Andrzejewski T.M."/>
            <person name="Davidsen T.M."/>
            <person name="Wayne K.J."/>
            <person name="Tettelin H."/>
            <person name="Glass J.I."/>
            <person name="Rusch D."/>
            <person name="Podicherti R."/>
            <person name="Tsui H.-C.T."/>
            <person name="Winkler M.E."/>
        </authorList>
    </citation>
    <scope>NUCLEOTIDE SEQUENCE</scope>
</reference>
<evidence type="ECO:0000313" key="1">
    <source>
        <dbReference type="EMBL" id="SVD00537.1"/>
    </source>
</evidence>
<dbReference type="Pfam" id="PF06314">
    <property type="entry name" value="ADC"/>
    <property type="match status" value="1"/>
</dbReference>
<dbReference type="AlphaFoldDB" id="A0A382RU01"/>
<dbReference type="EMBL" id="UINC01123811">
    <property type="protein sequence ID" value="SVD00537.1"/>
    <property type="molecule type" value="Genomic_DNA"/>
</dbReference>
<dbReference type="InterPro" id="IPR023375">
    <property type="entry name" value="ADC_dom_sf"/>
</dbReference>
<accession>A0A382RU01</accession>
<dbReference type="SUPFAM" id="SSF160104">
    <property type="entry name" value="Acetoacetate decarboxylase-like"/>
    <property type="match status" value="1"/>
</dbReference>
<sequence>MSYSFDPNRMYRMPTHFGPAYGPRQSPDGVKFNGKISHKTTTVSVSFLSNAAQLRKLLPPGFNLYGDPIVTIFASYMKEIQWLAGRGYNVLGVTLNAEFSGKKDKVHGPFLTVLWENLADPIITGREELGFSKIYCELPEIRISSDFAAISASWLGFNFLNLEVSTLKSITPP</sequence>
<gene>
    <name evidence="1" type="ORF">METZ01_LOCUS353391</name>
</gene>
<protein>
    <submittedName>
        <fullName evidence="1">Uncharacterized protein</fullName>
    </submittedName>
</protein>
<organism evidence="1">
    <name type="scientific">marine metagenome</name>
    <dbReference type="NCBI Taxonomy" id="408172"/>
    <lineage>
        <taxon>unclassified sequences</taxon>
        <taxon>metagenomes</taxon>
        <taxon>ecological metagenomes</taxon>
    </lineage>
</organism>
<dbReference type="Gene3D" id="2.40.400.10">
    <property type="entry name" value="Acetoacetate decarboxylase-like"/>
    <property type="match status" value="1"/>
</dbReference>
<feature type="non-terminal residue" evidence="1">
    <location>
        <position position="173"/>
    </location>
</feature>
<proteinExistence type="predicted"/>